<evidence type="ECO:0000313" key="2">
    <source>
        <dbReference type="Proteomes" id="UP001066276"/>
    </source>
</evidence>
<keyword evidence="2" id="KW-1185">Reference proteome</keyword>
<reference evidence="1" key="1">
    <citation type="journal article" date="2022" name="bioRxiv">
        <title>Sequencing and chromosome-scale assembly of the giantPleurodeles waltlgenome.</title>
        <authorList>
            <person name="Brown T."/>
            <person name="Elewa A."/>
            <person name="Iarovenko S."/>
            <person name="Subramanian E."/>
            <person name="Araus A.J."/>
            <person name="Petzold A."/>
            <person name="Susuki M."/>
            <person name="Suzuki K.-i.T."/>
            <person name="Hayashi T."/>
            <person name="Toyoda A."/>
            <person name="Oliveira C."/>
            <person name="Osipova E."/>
            <person name="Leigh N.D."/>
            <person name="Simon A."/>
            <person name="Yun M.H."/>
        </authorList>
    </citation>
    <scope>NUCLEOTIDE SEQUENCE</scope>
    <source>
        <strain evidence="1">20211129_DDA</strain>
        <tissue evidence="1">Liver</tissue>
    </source>
</reference>
<organism evidence="1 2">
    <name type="scientific">Pleurodeles waltl</name>
    <name type="common">Iberian ribbed newt</name>
    <dbReference type="NCBI Taxonomy" id="8319"/>
    <lineage>
        <taxon>Eukaryota</taxon>
        <taxon>Metazoa</taxon>
        <taxon>Chordata</taxon>
        <taxon>Craniata</taxon>
        <taxon>Vertebrata</taxon>
        <taxon>Euteleostomi</taxon>
        <taxon>Amphibia</taxon>
        <taxon>Batrachia</taxon>
        <taxon>Caudata</taxon>
        <taxon>Salamandroidea</taxon>
        <taxon>Salamandridae</taxon>
        <taxon>Pleurodelinae</taxon>
        <taxon>Pleurodeles</taxon>
    </lineage>
</organism>
<comment type="caution">
    <text evidence="1">The sequence shown here is derived from an EMBL/GenBank/DDBJ whole genome shotgun (WGS) entry which is preliminary data.</text>
</comment>
<dbReference type="Proteomes" id="UP001066276">
    <property type="component" value="Chromosome 11"/>
</dbReference>
<proteinExistence type="predicted"/>
<accession>A0AAV7LX71</accession>
<dbReference type="AlphaFoldDB" id="A0AAV7LX71"/>
<name>A0AAV7LX71_PLEWA</name>
<protein>
    <submittedName>
        <fullName evidence="1">Uncharacterized protein</fullName>
    </submittedName>
</protein>
<gene>
    <name evidence="1" type="ORF">NDU88_006549</name>
</gene>
<evidence type="ECO:0000313" key="1">
    <source>
        <dbReference type="EMBL" id="KAJ1093448.1"/>
    </source>
</evidence>
<dbReference type="EMBL" id="JANPWB010000015">
    <property type="protein sequence ID" value="KAJ1093448.1"/>
    <property type="molecule type" value="Genomic_DNA"/>
</dbReference>
<sequence>MGKSNARQSKMSCEQRCQTCIVDPEPEDARPRLGSLANPTQYSDVRSVFLDLKHRLTTIDTKIGLLTDKFDHLKDKVDKPDEGIDQLERCTLEVEDAQQASSKRLLQMAKVLEVIRNKNEDLEAWP</sequence>